<keyword evidence="4" id="KW-1185">Reference proteome</keyword>
<sequence>MFFCFCVRNTICILLMAWGTISVPTMIYLTICHRAQLQGSFYCSFMSVRTTKCCKTEKINDVVGFKGAAFLFQKTRTNFMIAEAQYGVEMNGIPLRKINQELT</sequence>
<reference evidence="3" key="1">
    <citation type="submission" date="2022-11" db="EMBL/GenBank/DDBJ databases">
        <authorList>
            <person name="Hyden B.L."/>
            <person name="Feng K."/>
            <person name="Yates T."/>
            <person name="Jawdy S."/>
            <person name="Smart L.B."/>
            <person name="Muchero W."/>
        </authorList>
    </citation>
    <scope>NUCLEOTIDE SEQUENCE</scope>
    <source>
        <tissue evidence="3">Shoot tip</tissue>
    </source>
</reference>
<accession>A0A9Q0QCC1</accession>
<dbReference type="Proteomes" id="UP001151529">
    <property type="component" value="Chromosome 3"/>
</dbReference>
<evidence type="ECO:0000313" key="3">
    <source>
        <dbReference type="EMBL" id="KAJ6704007.1"/>
    </source>
</evidence>
<feature type="transmembrane region" description="Helical" evidence="1">
    <location>
        <begin position="12"/>
        <end position="31"/>
    </location>
</feature>
<protein>
    <submittedName>
        <fullName evidence="3">Uncharacterized protein</fullName>
    </submittedName>
</protein>
<evidence type="ECO:0000256" key="1">
    <source>
        <dbReference type="SAM" id="Phobius"/>
    </source>
</evidence>
<evidence type="ECO:0000313" key="2">
    <source>
        <dbReference type="EMBL" id="KAJ6704006.1"/>
    </source>
</evidence>
<name>A0A9Q0QCC1_SALVM</name>
<keyword evidence="1" id="KW-1133">Transmembrane helix</keyword>
<comment type="caution">
    <text evidence="3">The sequence shown here is derived from an EMBL/GenBank/DDBJ whole genome shotgun (WGS) entry which is preliminary data.</text>
</comment>
<proteinExistence type="predicted"/>
<evidence type="ECO:0000313" key="4">
    <source>
        <dbReference type="Proteomes" id="UP001151529"/>
    </source>
</evidence>
<dbReference type="EMBL" id="JAPFFL010000009">
    <property type="protein sequence ID" value="KAJ6704007.1"/>
    <property type="molecule type" value="Genomic_DNA"/>
</dbReference>
<gene>
    <name evidence="2" type="ORF">OIU85_029889</name>
    <name evidence="3" type="ORF">OIU85_029890</name>
</gene>
<keyword evidence="1" id="KW-0812">Transmembrane</keyword>
<dbReference type="EMBL" id="JAPFFL010000009">
    <property type="protein sequence ID" value="KAJ6704006.1"/>
    <property type="molecule type" value="Genomic_DNA"/>
</dbReference>
<reference evidence="3" key="2">
    <citation type="journal article" date="2023" name="Int. J. Mol. Sci.">
        <title>De Novo Assembly and Annotation of 11 Diverse Shrub Willow (Salix) Genomes Reveals Novel Gene Organization in Sex-Linked Regions.</title>
        <authorList>
            <person name="Hyden B."/>
            <person name="Feng K."/>
            <person name="Yates T.B."/>
            <person name="Jawdy S."/>
            <person name="Cereghino C."/>
            <person name="Smart L.B."/>
            <person name="Muchero W."/>
        </authorList>
    </citation>
    <scope>NUCLEOTIDE SEQUENCE [LARGE SCALE GENOMIC DNA]</scope>
    <source>
        <tissue evidence="3">Shoot tip</tissue>
    </source>
</reference>
<dbReference type="AlphaFoldDB" id="A0A9Q0QCC1"/>
<organism evidence="3 4">
    <name type="scientific">Salix viminalis</name>
    <name type="common">Common osier</name>
    <name type="synonym">Basket willow</name>
    <dbReference type="NCBI Taxonomy" id="40686"/>
    <lineage>
        <taxon>Eukaryota</taxon>
        <taxon>Viridiplantae</taxon>
        <taxon>Streptophyta</taxon>
        <taxon>Embryophyta</taxon>
        <taxon>Tracheophyta</taxon>
        <taxon>Spermatophyta</taxon>
        <taxon>Magnoliopsida</taxon>
        <taxon>eudicotyledons</taxon>
        <taxon>Gunneridae</taxon>
        <taxon>Pentapetalae</taxon>
        <taxon>rosids</taxon>
        <taxon>fabids</taxon>
        <taxon>Malpighiales</taxon>
        <taxon>Salicaceae</taxon>
        <taxon>Saliceae</taxon>
        <taxon>Salix</taxon>
    </lineage>
</organism>
<keyword evidence="1" id="KW-0472">Membrane</keyword>